<evidence type="ECO:0000256" key="2">
    <source>
        <dbReference type="ARBA" id="ARBA00022670"/>
    </source>
</evidence>
<keyword evidence="10 14" id="KW-0472">Membrane</keyword>
<gene>
    <name evidence="17" type="ORF">MMIC_P1469</name>
</gene>
<evidence type="ECO:0000259" key="15">
    <source>
        <dbReference type="Pfam" id="PF01435"/>
    </source>
</evidence>
<evidence type="ECO:0000259" key="16">
    <source>
        <dbReference type="Pfam" id="PF16491"/>
    </source>
</evidence>
<dbReference type="Proteomes" id="UP000231632">
    <property type="component" value="Unassembled WGS sequence"/>
</dbReference>
<name>A0A1L8CNK1_9PROT</name>
<evidence type="ECO:0000313" key="17">
    <source>
        <dbReference type="EMBL" id="GAV20502.1"/>
    </source>
</evidence>
<keyword evidence="7 12" id="KW-0862">Zinc</keyword>
<dbReference type="CDD" id="cd07343">
    <property type="entry name" value="M48A_Zmpste24p_like"/>
    <property type="match status" value="1"/>
</dbReference>
<feature type="transmembrane region" description="Helical" evidence="14">
    <location>
        <begin position="175"/>
        <end position="194"/>
    </location>
</feature>
<feature type="transmembrane region" description="Helical" evidence="14">
    <location>
        <begin position="291"/>
        <end position="315"/>
    </location>
</feature>
<keyword evidence="3 14" id="KW-0812">Transmembrane</keyword>
<dbReference type="InterPro" id="IPR027057">
    <property type="entry name" value="CAXX_Prtase_1"/>
</dbReference>
<evidence type="ECO:0000256" key="12">
    <source>
        <dbReference type="PIRSR" id="PIRSR627057-2"/>
    </source>
</evidence>
<dbReference type="AlphaFoldDB" id="A0A1L8CNK1"/>
<feature type="binding site" evidence="12">
    <location>
        <position position="277"/>
    </location>
    <ligand>
        <name>Zn(2+)</name>
        <dbReference type="ChEBI" id="CHEBI:29105"/>
        <note>catalytic</note>
    </ligand>
</feature>
<dbReference type="Pfam" id="PF01435">
    <property type="entry name" value="Peptidase_M48"/>
    <property type="match status" value="1"/>
</dbReference>
<feature type="binding site" evidence="12">
    <location>
        <position position="281"/>
    </location>
    <ligand>
        <name>Zn(2+)</name>
        <dbReference type="ChEBI" id="CHEBI:29105"/>
        <note>catalytic</note>
    </ligand>
</feature>
<dbReference type="PANTHER" id="PTHR10120">
    <property type="entry name" value="CAAX PRENYL PROTEASE 1"/>
    <property type="match status" value="1"/>
</dbReference>
<keyword evidence="9 13" id="KW-0482">Metalloprotease</keyword>
<keyword evidence="6" id="KW-0256">Endoplasmic reticulum</keyword>
<evidence type="ECO:0000256" key="3">
    <source>
        <dbReference type="ARBA" id="ARBA00022692"/>
    </source>
</evidence>
<evidence type="ECO:0000256" key="6">
    <source>
        <dbReference type="ARBA" id="ARBA00022824"/>
    </source>
</evidence>
<evidence type="ECO:0000256" key="9">
    <source>
        <dbReference type="ARBA" id="ARBA00023049"/>
    </source>
</evidence>
<comment type="cofactor">
    <cofactor evidence="12 13">
        <name>Zn(2+)</name>
        <dbReference type="ChEBI" id="CHEBI:29105"/>
    </cofactor>
    <text evidence="12 13">Binds 1 zinc ion per subunit.</text>
</comment>
<keyword evidence="8 14" id="KW-1133">Transmembrane helix</keyword>
<proteinExistence type="inferred from homology"/>
<feature type="transmembrane region" description="Helical" evidence="14">
    <location>
        <begin position="69"/>
        <end position="87"/>
    </location>
</feature>
<dbReference type="Gene3D" id="3.30.2010.10">
    <property type="entry name" value="Metalloproteases ('zincins'), catalytic domain"/>
    <property type="match status" value="1"/>
</dbReference>
<comment type="similarity">
    <text evidence="13">Belongs to the peptidase M48 family.</text>
</comment>
<evidence type="ECO:0000256" key="4">
    <source>
        <dbReference type="ARBA" id="ARBA00022723"/>
    </source>
</evidence>
<comment type="subcellular location">
    <subcellularLocation>
        <location evidence="1">Endoplasmic reticulum membrane</location>
        <topology evidence="1">Multi-pass membrane protein</topology>
    </subcellularLocation>
</comment>
<feature type="transmembrane region" description="Helical" evidence="14">
    <location>
        <begin position="327"/>
        <end position="350"/>
    </location>
</feature>
<dbReference type="EMBL" id="BDFD01000011">
    <property type="protein sequence ID" value="GAV20502.1"/>
    <property type="molecule type" value="Genomic_DNA"/>
</dbReference>
<evidence type="ECO:0000256" key="13">
    <source>
        <dbReference type="RuleBase" id="RU003983"/>
    </source>
</evidence>
<dbReference type="GO" id="GO:0004222">
    <property type="term" value="F:metalloendopeptidase activity"/>
    <property type="evidence" value="ECO:0007669"/>
    <property type="project" value="InterPro"/>
</dbReference>
<keyword evidence="4 12" id="KW-0479">Metal-binding</keyword>
<dbReference type="Pfam" id="PF16491">
    <property type="entry name" value="Peptidase_M48_N"/>
    <property type="match status" value="1"/>
</dbReference>
<protein>
    <submittedName>
        <fullName evidence="17">STE24 endopeptidase</fullName>
        <ecNumber evidence="17">3.4.24.84</ecNumber>
    </submittedName>
</protein>
<feature type="active site" description="Proton donor" evidence="11">
    <location>
        <position position="359"/>
    </location>
</feature>
<reference evidence="17 18" key="1">
    <citation type="journal article" date="2017" name="Arch. Microbiol.">
        <title>Mariprofundus micogutta sp. nov., a novel iron-oxidizing zetaproteobacterium isolated from a deep-sea hydrothermal field at the Bayonnaise knoll of the Izu-Ogasawara arc, and a description of Mariprofundales ord. nov. and Zetaproteobacteria classis nov.</title>
        <authorList>
            <person name="Makita H."/>
            <person name="Tanaka E."/>
            <person name="Mitsunobu S."/>
            <person name="Miyazaki M."/>
            <person name="Nunoura T."/>
            <person name="Uematsu K."/>
            <person name="Takaki Y."/>
            <person name="Nishi S."/>
            <person name="Shimamura S."/>
            <person name="Takai K."/>
        </authorList>
    </citation>
    <scope>NUCLEOTIDE SEQUENCE [LARGE SCALE GENOMIC DNA]</scope>
    <source>
        <strain evidence="17 18">ET2</strain>
    </source>
</reference>
<organism evidence="17 18">
    <name type="scientific">Mariprofundus micogutta</name>
    <dbReference type="NCBI Taxonomy" id="1921010"/>
    <lineage>
        <taxon>Bacteria</taxon>
        <taxon>Pseudomonadati</taxon>
        <taxon>Pseudomonadota</taxon>
        <taxon>Candidatius Mariprofundia</taxon>
        <taxon>Mariprofundales</taxon>
        <taxon>Mariprofundaceae</taxon>
        <taxon>Mariprofundus</taxon>
    </lineage>
</organism>
<dbReference type="RefSeq" id="WP_072659818.1">
    <property type="nucleotide sequence ID" value="NZ_BDFD01000011.1"/>
</dbReference>
<accession>A0A1L8CNK1</accession>
<evidence type="ECO:0000256" key="8">
    <source>
        <dbReference type="ARBA" id="ARBA00022989"/>
    </source>
</evidence>
<evidence type="ECO:0000313" key="18">
    <source>
        <dbReference type="Proteomes" id="UP000231632"/>
    </source>
</evidence>
<feature type="active site" evidence="11">
    <location>
        <position position="278"/>
    </location>
</feature>
<evidence type="ECO:0000256" key="11">
    <source>
        <dbReference type="PIRSR" id="PIRSR627057-1"/>
    </source>
</evidence>
<keyword evidence="18" id="KW-1185">Reference proteome</keyword>
<comment type="caution">
    <text evidence="17">The sequence shown here is derived from an EMBL/GenBank/DDBJ whole genome shotgun (WGS) entry which is preliminary data.</text>
</comment>
<evidence type="ECO:0000256" key="14">
    <source>
        <dbReference type="SAM" id="Phobius"/>
    </source>
</evidence>
<evidence type="ECO:0000256" key="10">
    <source>
        <dbReference type="ARBA" id="ARBA00023136"/>
    </source>
</evidence>
<evidence type="ECO:0000256" key="1">
    <source>
        <dbReference type="ARBA" id="ARBA00004477"/>
    </source>
</evidence>
<dbReference type="FunFam" id="3.30.2010.10:FF:000002">
    <property type="entry name" value="CAAX prenyl protease"/>
    <property type="match status" value="1"/>
</dbReference>
<dbReference type="GO" id="GO:0071586">
    <property type="term" value="P:CAAX-box protein processing"/>
    <property type="evidence" value="ECO:0007669"/>
    <property type="project" value="InterPro"/>
</dbReference>
<feature type="binding site" evidence="12">
    <location>
        <position position="355"/>
    </location>
    <ligand>
        <name>Zn(2+)</name>
        <dbReference type="ChEBI" id="CHEBI:29105"/>
        <note>catalytic</note>
    </ligand>
</feature>
<evidence type="ECO:0000256" key="5">
    <source>
        <dbReference type="ARBA" id="ARBA00022801"/>
    </source>
</evidence>
<feature type="transmembrane region" description="Helical" evidence="14">
    <location>
        <begin position="150"/>
        <end position="169"/>
    </location>
</feature>
<keyword evidence="5 13" id="KW-0378">Hydrolase</keyword>
<dbReference type="InterPro" id="IPR032456">
    <property type="entry name" value="Peptidase_M48_N"/>
</dbReference>
<dbReference type="EC" id="3.4.24.84" evidence="17"/>
<dbReference type="OrthoDB" id="9781930at2"/>
<dbReference type="InterPro" id="IPR001915">
    <property type="entry name" value="Peptidase_M48"/>
</dbReference>
<dbReference type="GO" id="GO:0046872">
    <property type="term" value="F:metal ion binding"/>
    <property type="evidence" value="ECO:0007669"/>
    <property type="project" value="UniProtKB-KW"/>
</dbReference>
<keyword evidence="2 13" id="KW-0645">Protease</keyword>
<feature type="domain" description="CAAX prenyl protease 1 N-terminal" evidence="16">
    <location>
        <begin position="31"/>
        <end position="204"/>
    </location>
</feature>
<dbReference type="STRING" id="1921010.MMIC_P1469"/>
<feature type="transmembrane region" description="Helical" evidence="14">
    <location>
        <begin position="6"/>
        <end position="24"/>
    </location>
</feature>
<feature type="transmembrane region" description="Helical" evidence="14">
    <location>
        <begin position="99"/>
        <end position="116"/>
    </location>
</feature>
<feature type="domain" description="Peptidase M48" evidence="15">
    <location>
        <begin position="208"/>
        <end position="411"/>
    </location>
</feature>
<evidence type="ECO:0000256" key="7">
    <source>
        <dbReference type="ARBA" id="ARBA00022833"/>
    </source>
</evidence>
<sequence>MTTWTWIVFSFASIATLTGLCLSIRQKASVLTNRGAVPEHFAEKVSLSAHQKAADYTTAKLGLGRIAQVFSLLLLVLWTIGGGLEWLDGLSRSFGLSEVWTGVSVLLLFFLIGQLLELPLEIYGTFSIESRFGFNKMTTALFISDMVKQLALMLAIGAPIAWVILTLMLGAGELWWLYAWGFWTAFMLLMIWAYPTFIAPLFNKFEPLPDGEMKSTIEALLKRCGFESNGLFVMDGSKRSNHGNAYFTGLGNAKRIVFFDTLLKQLQPIETEAVLAHELGHFHHGHVKKRLVIMVFSTLIGFALLGWLSAQSWFYTGLGIQTPSSHIALLLFMLVMPGFTFALSPIMSFFSRKNEFEADAYAVTNSSGEALASALVKMYEDNASTLTPDPVYSAWNDSHPPAPIRIANIERLLKTAT</sequence>